<keyword evidence="7" id="KW-1185">Reference proteome</keyword>
<dbReference type="GO" id="GO:0008270">
    <property type="term" value="F:zinc ion binding"/>
    <property type="evidence" value="ECO:0007669"/>
    <property type="project" value="UniProtKB-KW"/>
</dbReference>
<evidence type="ECO:0000256" key="1">
    <source>
        <dbReference type="ARBA" id="ARBA00022723"/>
    </source>
</evidence>
<organism evidence="6 7">
    <name type="scientific">Pseudomaricurvus hydrocarbonicus</name>
    <dbReference type="NCBI Taxonomy" id="1470433"/>
    <lineage>
        <taxon>Bacteria</taxon>
        <taxon>Pseudomonadati</taxon>
        <taxon>Pseudomonadota</taxon>
        <taxon>Gammaproteobacteria</taxon>
        <taxon>Cellvibrionales</taxon>
        <taxon>Cellvibrionaceae</taxon>
        <taxon>Pseudomaricurvus</taxon>
    </lineage>
</organism>
<dbReference type="AlphaFoldDB" id="A0A9E5MNL9"/>
<accession>A0A9E5MNL9</accession>
<evidence type="ECO:0000256" key="2">
    <source>
        <dbReference type="ARBA" id="ARBA00022771"/>
    </source>
</evidence>
<dbReference type="InterPro" id="IPR000962">
    <property type="entry name" value="Znf_DskA_TraR"/>
</dbReference>
<keyword evidence="1" id="KW-0479">Metal-binding</keyword>
<dbReference type="SUPFAM" id="SSF57716">
    <property type="entry name" value="Glucocorticoid receptor-like (DNA-binding domain)"/>
    <property type="match status" value="1"/>
</dbReference>
<dbReference type="Gene3D" id="1.20.120.910">
    <property type="entry name" value="DksA, coiled-coil domain"/>
    <property type="match status" value="1"/>
</dbReference>
<evidence type="ECO:0000256" key="3">
    <source>
        <dbReference type="ARBA" id="ARBA00022833"/>
    </source>
</evidence>
<reference evidence="6" key="1">
    <citation type="submission" date="2020-03" db="EMBL/GenBank/DDBJ databases">
        <authorList>
            <person name="Guo F."/>
        </authorList>
    </citation>
    <scope>NUCLEOTIDE SEQUENCE</scope>
    <source>
        <strain evidence="6">JCM 30134</strain>
    </source>
</reference>
<keyword evidence="2" id="KW-0863">Zinc-finger</keyword>
<evidence type="ECO:0000313" key="7">
    <source>
        <dbReference type="Proteomes" id="UP000787472"/>
    </source>
</evidence>
<dbReference type="Pfam" id="PF01258">
    <property type="entry name" value="zf-dskA_traR"/>
    <property type="match status" value="1"/>
</dbReference>
<comment type="caution">
    <text evidence="6">The sequence shown here is derived from an EMBL/GenBank/DDBJ whole genome shotgun (WGS) entry which is preliminary data.</text>
</comment>
<name>A0A9E5MNL9_9GAMM</name>
<protein>
    <recommendedName>
        <fullName evidence="5">Zinc finger DksA/TraR C4-type domain-containing protein</fullName>
    </recommendedName>
</protein>
<evidence type="ECO:0000256" key="4">
    <source>
        <dbReference type="PROSITE-ProRule" id="PRU00510"/>
    </source>
</evidence>
<dbReference type="Proteomes" id="UP000787472">
    <property type="component" value="Unassembled WGS sequence"/>
</dbReference>
<gene>
    <name evidence="6" type="ORF">G8770_18335</name>
</gene>
<dbReference type="RefSeq" id="WP_167190335.1">
    <property type="nucleotide sequence ID" value="NZ_JAAONZ010000017.1"/>
</dbReference>
<dbReference type="PROSITE" id="PS51128">
    <property type="entry name" value="ZF_DKSA_2"/>
    <property type="match status" value="1"/>
</dbReference>
<sequence length="109" mass="12218">MDALELRKLKSMIEHRMEQLQGEIAEAKSFTSKKLEQDDDPSADLDLTISSSVDEKVLADHKSELKRLSRNLLWLDSDDAGLCRVCDCEIPVNRLLAVPDTQVCISCAD</sequence>
<proteinExistence type="predicted"/>
<keyword evidence="3" id="KW-0862">Zinc</keyword>
<evidence type="ECO:0000313" key="6">
    <source>
        <dbReference type="EMBL" id="NHO67507.1"/>
    </source>
</evidence>
<evidence type="ECO:0000259" key="5">
    <source>
        <dbReference type="Pfam" id="PF01258"/>
    </source>
</evidence>
<feature type="zinc finger region" description="dksA C4-type" evidence="4">
    <location>
        <begin position="83"/>
        <end position="107"/>
    </location>
</feature>
<dbReference type="EMBL" id="JAAONZ010000017">
    <property type="protein sequence ID" value="NHO67507.1"/>
    <property type="molecule type" value="Genomic_DNA"/>
</dbReference>
<dbReference type="PANTHER" id="PTHR33823">
    <property type="entry name" value="RNA POLYMERASE-BINDING TRANSCRIPTION FACTOR DKSA-RELATED"/>
    <property type="match status" value="1"/>
</dbReference>
<feature type="domain" description="Zinc finger DksA/TraR C4-type" evidence="5">
    <location>
        <begin position="81"/>
        <end position="108"/>
    </location>
</feature>